<dbReference type="Proteomes" id="UP000282515">
    <property type="component" value="Unassembled WGS sequence"/>
</dbReference>
<sequence>MPIAAFVVLALIVLGVAVAVAFGMGALIFFMLLGGNPGQVPSVAFRTLDSFTFLAIPFFLLAGAIMQSGGVSKRLIEFVGLIAGRFKGGLGATMIGACALFGSISGSSVATVSAIGRIMSGEMAERGYPKKYLASLVAVSGIIGILIPPSVPIIVYAVAAGVSIADMFLAGAVIGILLTVVLVTFNFVWARGRDLDDLGARLNSTQQRRTARRIGGAVPALIMPVIILGGIYSGIFTPTESGAVACAYGLFVGLLVYRELKPSGVGGTVLNGLLATAPILLIIAMGGAFARAVVVSGVPQALADTIGGWGVPAWVLLIVLNLMLFVVGMFIEENTAIVILVPLLLPLTAAYGIDPVQFGIIMVLNLGMGLATPPFAPNLFVAANATATPFHTMVLPALRLLVTCVLPVLVVVNVVPALTTFMR</sequence>
<evidence type="ECO:0000256" key="2">
    <source>
        <dbReference type="ARBA" id="ARBA00022475"/>
    </source>
</evidence>
<keyword evidence="5 7" id="KW-1133">Transmembrane helix</keyword>
<feature type="transmembrane region" description="Helical" evidence="7">
    <location>
        <begin position="168"/>
        <end position="190"/>
    </location>
</feature>
<accession>A0A3L8PP29</accession>
<protein>
    <submittedName>
        <fullName evidence="9">TRAP transporter large permease</fullName>
    </submittedName>
</protein>
<evidence type="ECO:0000256" key="1">
    <source>
        <dbReference type="ARBA" id="ARBA00004429"/>
    </source>
</evidence>
<feature type="domain" description="TRAP C4-dicarboxylate transport system permease DctM subunit" evidence="8">
    <location>
        <begin position="7"/>
        <end position="418"/>
    </location>
</feature>
<feature type="transmembrane region" description="Helical" evidence="7">
    <location>
        <begin position="241"/>
        <end position="257"/>
    </location>
</feature>
<keyword evidence="6 7" id="KW-0472">Membrane</keyword>
<name>A0A3L8PP29_9ACTN</name>
<evidence type="ECO:0000256" key="7">
    <source>
        <dbReference type="SAM" id="Phobius"/>
    </source>
</evidence>
<feature type="transmembrane region" description="Helical" evidence="7">
    <location>
        <begin position="6"/>
        <end position="30"/>
    </location>
</feature>
<keyword evidence="4 7" id="KW-0812">Transmembrane</keyword>
<comment type="caution">
    <text evidence="9">The sequence shown here is derived from an EMBL/GenBank/DDBJ whole genome shotgun (WGS) entry which is preliminary data.</text>
</comment>
<keyword evidence="10" id="KW-1185">Reference proteome</keyword>
<gene>
    <name evidence="9" type="ORF">D9V41_00295</name>
</gene>
<dbReference type="GO" id="GO:0022857">
    <property type="term" value="F:transmembrane transporter activity"/>
    <property type="evidence" value="ECO:0007669"/>
    <property type="project" value="TreeGrafter"/>
</dbReference>
<dbReference type="GO" id="GO:0005886">
    <property type="term" value="C:plasma membrane"/>
    <property type="evidence" value="ECO:0007669"/>
    <property type="project" value="UniProtKB-SubCell"/>
</dbReference>
<evidence type="ECO:0000256" key="6">
    <source>
        <dbReference type="ARBA" id="ARBA00023136"/>
    </source>
</evidence>
<organism evidence="9 10">
    <name type="scientific">Aeromicrobium phragmitis</name>
    <dbReference type="NCBI Taxonomy" id="2478914"/>
    <lineage>
        <taxon>Bacteria</taxon>
        <taxon>Bacillati</taxon>
        <taxon>Actinomycetota</taxon>
        <taxon>Actinomycetes</taxon>
        <taxon>Propionibacteriales</taxon>
        <taxon>Nocardioidaceae</taxon>
        <taxon>Aeromicrobium</taxon>
    </lineage>
</organism>
<evidence type="ECO:0000256" key="5">
    <source>
        <dbReference type="ARBA" id="ARBA00022989"/>
    </source>
</evidence>
<dbReference type="PIRSF" id="PIRSF006066">
    <property type="entry name" value="HI0050"/>
    <property type="match status" value="1"/>
</dbReference>
<proteinExistence type="predicted"/>
<dbReference type="RefSeq" id="WP_121792546.1">
    <property type="nucleotide sequence ID" value="NZ_RDBF01000001.1"/>
</dbReference>
<dbReference type="EMBL" id="RDBF01000001">
    <property type="protein sequence ID" value="RLV57137.1"/>
    <property type="molecule type" value="Genomic_DNA"/>
</dbReference>
<dbReference type="AlphaFoldDB" id="A0A3L8PP29"/>
<feature type="transmembrane region" description="Helical" evidence="7">
    <location>
        <begin position="51"/>
        <end position="70"/>
    </location>
</feature>
<keyword evidence="3" id="KW-0997">Cell inner membrane</keyword>
<evidence type="ECO:0000313" key="9">
    <source>
        <dbReference type="EMBL" id="RLV57137.1"/>
    </source>
</evidence>
<dbReference type="OrthoDB" id="9777699at2"/>
<feature type="transmembrane region" description="Helical" evidence="7">
    <location>
        <begin position="136"/>
        <end position="162"/>
    </location>
</feature>
<dbReference type="InterPro" id="IPR010656">
    <property type="entry name" value="DctM"/>
</dbReference>
<dbReference type="PANTHER" id="PTHR33362:SF5">
    <property type="entry name" value="C4-DICARBOXYLATE TRAP TRANSPORTER LARGE PERMEASE PROTEIN DCTM"/>
    <property type="match status" value="1"/>
</dbReference>
<dbReference type="Pfam" id="PF06808">
    <property type="entry name" value="DctM"/>
    <property type="match status" value="1"/>
</dbReference>
<feature type="transmembrane region" description="Helical" evidence="7">
    <location>
        <begin position="397"/>
        <end position="418"/>
    </location>
</feature>
<dbReference type="InterPro" id="IPR004681">
    <property type="entry name" value="TRAP_DctM"/>
</dbReference>
<evidence type="ECO:0000256" key="3">
    <source>
        <dbReference type="ARBA" id="ARBA00022519"/>
    </source>
</evidence>
<feature type="transmembrane region" description="Helical" evidence="7">
    <location>
        <begin position="334"/>
        <end position="353"/>
    </location>
</feature>
<comment type="subcellular location">
    <subcellularLocation>
        <location evidence="1">Cell inner membrane</location>
        <topology evidence="1">Multi-pass membrane protein</topology>
    </subcellularLocation>
</comment>
<feature type="transmembrane region" description="Helical" evidence="7">
    <location>
        <begin position="269"/>
        <end position="294"/>
    </location>
</feature>
<reference evidence="9 10" key="1">
    <citation type="submission" date="2018-10" db="EMBL/GenBank/DDBJ databases">
        <title>Aeromicrobium sp. 9W16Y-2 whole genome shotgun sequence.</title>
        <authorList>
            <person name="Li F."/>
        </authorList>
    </citation>
    <scope>NUCLEOTIDE SEQUENCE [LARGE SCALE GENOMIC DNA]</scope>
    <source>
        <strain evidence="9 10">9W16Y-2</strain>
    </source>
</reference>
<evidence type="ECO:0000313" key="10">
    <source>
        <dbReference type="Proteomes" id="UP000282515"/>
    </source>
</evidence>
<feature type="transmembrane region" description="Helical" evidence="7">
    <location>
        <begin position="211"/>
        <end position="235"/>
    </location>
</feature>
<evidence type="ECO:0000256" key="4">
    <source>
        <dbReference type="ARBA" id="ARBA00022692"/>
    </source>
</evidence>
<dbReference type="PANTHER" id="PTHR33362">
    <property type="entry name" value="SIALIC ACID TRAP TRANSPORTER PERMEASE PROTEIN SIAT-RELATED"/>
    <property type="match status" value="1"/>
</dbReference>
<evidence type="ECO:0000259" key="8">
    <source>
        <dbReference type="Pfam" id="PF06808"/>
    </source>
</evidence>
<feature type="transmembrane region" description="Helical" evidence="7">
    <location>
        <begin position="306"/>
        <end position="327"/>
    </location>
</feature>
<keyword evidence="2" id="KW-1003">Cell membrane</keyword>
<dbReference type="NCBIfam" id="TIGR00786">
    <property type="entry name" value="dctM"/>
    <property type="match status" value="1"/>
</dbReference>
<feature type="transmembrane region" description="Helical" evidence="7">
    <location>
        <begin position="359"/>
        <end position="385"/>
    </location>
</feature>